<dbReference type="Gene3D" id="3.40.30.10">
    <property type="entry name" value="Glutaredoxin"/>
    <property type="match status" value="1"/>
</dbReference>
<dbReference type="PROSITE" id="PS51353">
    <property type="entry name" value="ARSC"/>
    <property type="match status" value="1"/>
</dbReference>
<name>A0ABW4LK50_9BACI</name>
<feature type="domain" description="Glutaredoxin" evidence="2">
    <location>
        <begin position="5"/>
        <end position="61"/>
    </location>
</feature>
<evidence type="ECO:0000313" key="4">
    <source>
        <dbReference type="Proteomes" id="UP001597214"/>
    </source>
</evidence>
<evidence type="ECO:0000313" key="3">
    <source>
        <dbReference type="EMBL" id="MFD1735587.1"/>
    </source>
</evidence>
<reference evidence="4" key="1">
    <citation type="journal article" date="2019" name="Int. J. Syst. Evol. Microbiol.">
        <title>The Global Catalogue of Microorganisms (GCM) 10K type strain sequencing project: providing services to taxonomists for standard genome sequencing and annotation.</title>
        <authorList>
            <consortium name="The Broad Institute Genomics Platform"/>
            <consortium name="The Broad Institute Genome Sequencing Center for Infectious Disease"/>
            <person name="Wu L."/>
            <person name="Ma J."/>
        </authorList>
    </citation>
    <scope>NUCLEOTIDE SEQUENCE [LARGE SCALE GENOMIC DNA]</scope>
    <source>
        <strain evidence="4">CCUG 49339</strain>
    </source>
</reference>
<dbReference type="RefSeq" id="WP_377926686.1">
    <property type="nucleotide sequence ID" value="NZ_JBHUEM010000003.1"/>
</dbReference>
<keyword evidence="4" id="KW-1185">Reference proteome</keyword>
<dbReference type="SUPFAM" id="SSF52833">
    <property type="entry name" value="Thioredoxin-like"/>
    <property type="match status" value="1"/>
</dbReference>
<gene>
    <name evidence="3" type="ORF">ACFSCX_03330</name>
</gene>
<comment type="similarity">
    <text evidence="1">Belongs to the ArsC family.</text>
</comment>
<evidence type="ECO:0000259" key="2">
    <source>
        <dbReference type="Pfam" id="PF00462"/>
    </source>
</evidence>
<sequence>MSYNVIIYTQETCPPCHEEKLWFKEHGIQYEERDIRKNPEYLDEVIQLGAAATPVTVVKSEIGEEVIYGFDYEKLSKLLQT</sequence>
<dbReference type="CDD" id="cd02976">
    <property type="entry name" value="NrdH"/>
    <property type="match status" value="1"/>
</dbReference>
<dbReference type="PROSITE" id="PS51354">
    <property type="entry name" value="GLUTAREDOXIN_2"/>
    <property type="match status" value="1"/>
</dbReference>
<dbReference type="Proteomes" id="UP001597214">
    <property type="component" value="Unassembled WGS sequence"/>
</dbReference>
<evidence type="ECO:0000256" key="1">
    <source>
        <dbReference type="PROSITE-ProRule" id="PRU01282"/>
    </source>
</evidence>
<dbReference type="EMBL" id="JBHUEM010000003">
    <property type="protein sequence ID" value="MFD1735587.1"/>
    <property type="molecule type" value="Genomic_DNA"/>
</dbReference>
<protein>
    <submittedName>
        <fullName evidence="3">Glutaredoxin family protein</fullName>
    </submittedName>
</protein>
<dbReference type="InterPro" id="IPR006660">
    <property type="entry name" value="Arsenate_reductase-like"/>
</dbReference>
<proteinExistence type="inferred from homology"/>
<dbReference type="Pfam" id="PF00462">
    <property type="entry name" value="Glutaredoxin"/>
    <property type="match status" value="1"/>
</dbReference>
<organism evidence="3 4">
    <name type="scientific">Bacillus salitolerans</name>
    <dbReference type="NCBI Taxonomy" id="1437434"/>
    <lineage>
        <taxon>Bacteria</taxon>
        <taxon>Bacillati</taxon>
        <taxon>Bacillota</taxon>
        <taxon>Bacilli</taxon>
        <taxon>Bacillales</taxon>
        <taxon>Bacillaceae</taxon>
        <taxon>Bacillus</taxon>
    </lineage>
</organism>
<comment type="caution">
    <text evidence="3">The sequence shown here is derived from an EMBL/GenBank/DDBJ whole genome shotgun (WGS) entry which is preliminary data.</text>
</comment>
<dbReference type="InterPro" id="IPR036249">
    <property type="entry name" value="Thioredoxin-like_sf"/>
</dbReference>
<dbReference type="InterPro" id="IPR002109">
    <property type="entry name" value="Glutaredoxin"/>
</dbReference>
<accession>A0ABW4LK50</accession>